<organism evidence="2 3">
    <name type="scientific">Fusarium torreyae</name>
    <dbReference type="NCBI Taxonomy" id="1237075"/>
    <lineage>
        <taxon>Eukaryota</taxon>
        <taxon>Fungi</taxon>
        <taxon>Dikarya</taxon>
        <taxon>Ascomycota</taxon>
        <taxon>Pezizomycotina</taxon>
        <taxon>Sordariomycetes</taxon>
        <taxon>Hypocreomycetidae</taxon>
        <taxon>Hypocreales</taxon>
        <taxon>Nectriaceae</taxon>
        <taxon>Fusarium</taxon>
    </lineage>
</organism>
<accession>A0A9W8RU68</accession>
<feature type="compositionally biased region" description="Polar residues" evidence="1">
    <location>
        <begin position="357"/>
        <end position="367"/>
    </location>
</feature>
<name>A0A9W8RU68_9HYPO</name>
<sequence>MCYIQVVHFTRCDTRRPAIINLSTGAAVYHPLEPPGGCEHLNARIHSQCPYHGSCCINGQIPVCNARSRGDFCRGWQAYHQIINPAYMQTSGLVPAMQRINNWEELEMNTDVYAYEEDIRRSFFDIGAEMFELAKKGEWLVNYLLKGHTWSPEHEAGLFVEHGRFYAEWIVAHKEMSDMTDAWEALASAGCMEVCPAQLLRVHPWRNVFQECLYSYRGFTMLKGLPFIWLENIEHQDDILCHHPYYNKSRVPHARPAQVDCLWQSPAAPQRFYPEIRPTLNYEHNLARPQSWTANHLERRSSGPETPPWAYAEDEEPEFDWRDVNWDKPATLIDSPPVSPKGTVYPTFEDNEISRPGLSSTSRSETPVNPFGDEFEAEWDDDEIVGTEEPAAQEFLLVPAPLEEEFEYVPFVTVQSLKRRFSELDLVNGEDRDDVWVRPKRSRTI</sequence>
<evidence type="ECO:0000313" key="3">
    <source>
        <dbReference type="Proteomes" id="UP001152049"/>
    </source>
</evidence>
<proteinExistence type="predicted"/>
<dbReference type="Proteomes" id="UP001152049">
    <property type="component" value="Unassembled WGS sequence"/>
</dbReference>
<evidence type="ECO:0000313" key="2">
    <source>
        <dbReference type="EMBL" id="KAJ4254479.1"/>
    </source>
</evidence>
<dbReference type="EMBL" id="JAOQAZ010000022">
    <property type="protein sequence ID" value="KAJ4254479.1"/>
    <property type="molecule type" value="Genomic_DNA"/>
</dbReference>
<reference evidence="2" key="1">
    <citation type="submission" date="2022-09" db="EMBL/GenBank/DDBJ databases">
        <title>Fusarium specimens isolated from Avocado Roots.</title>
        <authorList>
            <person name="Stajich J."/>
            <person name="Roper C."/>
            <person name="Heimlech-Rivalta G."/>
        </authorList>
    </citation>
    <scope>NUCLEOTIDE SEQUENCE</scope>
    <source>
        <strain evidence="2">CF00136</strain>
    </source>
</reference>
<protein>
    <submittedName>
        <fullName evidence="2">Uncharacterized protein</fullName>
    </submittedName>
</protein>
<keyword evidence="3" id="KW-1185">Reference proteome</keyword>
<gene>
    <name evidence="2" type="ORF">NW762_010078</name>
</gene>
<dbReference type="OrthoDB" id="5076406at2759"/>
<feature type="region of interest" description="Disordered" evidence="1">
    <location>
        <begin position="351"/>
        <end position="370"/>
    </location>
</feature>
<evidence type="ECO:0000256" key="1">
    <source>
        <dbReference type="SAM" id="MobiDB-lite"/>
    </source>
</evidence>
<comment type="caution">
    <text evidence="2">The sequence shown here is derived from an EMBL/GenBank/DDBJ whole genome shotgun (WGS) entry which is preliminary data.</text>
</comment>
<dbReference type="AlphaFoldDB" id="A0A9W8RU68"/>